<dbReference type="EMBL" id="JAUFPT010000069">
    <property type="protein sequence ID" value="MDN3573189.1"/>
    <property type="molecule type" value="Genomic_DNA"/>
</dbReference>
<dbReference type="InterPro" id="IPR036688">
    <property type="entry name" value="MoeA_C_domain_IV_sf"/>
</dbReference>
<evidence type="ECO:0000256" key="1">
    <source>
        <dbReference type="SAM" id="MobiDB-lite"/>
    </source>
</evidence>
<comment type="caution">
    <text evidence="2">The sequence shown here is derived from an EMBL/GenBank/DDBJ whole genome shotgun (WGS) entry which is preliminary data.</text>
</comment>
<proteinExistence type="predicted"/>
<dbReference type="Proteomes" id="UP001244297">
    <property type="component" value="Unassembled WGS sequence"/>
</dbReference>
<gene>
    <name evidence="2" type="ORF">QWZ18_21515</name>
</gene>
<sequence length="47" mass="4936">MASKLPREGAGVRTSLTESDGLVEPPDDTTTVAPGDMLTDSPHALLW</sequence>
<protein>
    <submittedName>
        <fullName evidence="2">Uncharacterized protein</fullName>
    </submittedName>
</protein>
<dbReference type="RefSeq" id="WP_238290691.1">
    <property type="nucleotide sequence ID" value="NZ_BPQS01000026.1"/>
</dbReference>
<feature type="region of interest" description="Disordered" evidence="1">
    <location>
        <begin position="1"/>
        <end position="47"/>
    </location>
</feature>
<dbReference type="SUPFAM" id="SSF63867">
    <property type="entry name" value="MoeA C-terminal domain-like"/>
    <property type="match status" value="1"/>
</dbReference>
<accession>A0ABT8ATA4</accession>
<evidence type="ECO:0000313" key="2">
    <source>
        <dbReference type="EMBL" id="MDN3573189.1"/>
    </source>
</evidence>
<evidence type="ECO:0000313" key="3">
    <source>
        <dbReference type="Proteomes" id="UP001244297"/>
    </source>
</evidence>
<name>A0ABT8ATA4_9HYPH</name>
<keyword evidence="3" id="KW-1185">Reference proteome</keyword>
<organism evidence="2 3">
    <name type="scientific">Methylobacterium longum</name>
    <dbReference type="NCBI Taxonomy" id="767694"/>
    <lineage>
        <taxon>Bacteria</taxon>
        <taxon>Pseudomonadati</taxon>
        <taxon>Pseudomonadota</taxon>
        <taxon>Alphaproteobacteria</taxon>
        <taxon>Hyphomicrobiales</taxon>
        <taxon>Methylobacteriaceae</taxon>
        <taxon>Methylobacterium</taxon>
    </lineage>
</organism>
<reference evidence="3" key="1">
    <citation type="journal article" date="2019" name="Int. J. Syst. Evol. Microbiol.">
        <title>The Global Catalogue of Microorganisms (GCM) 10K type strain sequencing project: providing services to taxonomists for standard genome sequencing and annotation.</title>
        <authorList>
            <consortium name="The Broad Institute Genomics Platform"/>
            <consortium name="The Broad Institute Genome Sequencing Center for Infectious Disease"/>
            <person name="Wu L."/>
            <person name="Ma J."/>
        </authorList>
    </citation>
    <scope>NUCLEOTIDE SEQUENCE [LARGE SCALE GENOMIC DNA]</scope>
    <source>
        <strain evidence="3">CECT 7806</strain>
    </source>
</reference>